<reference evidence="3" key="1">
    <citation type="journal article" date="2016" name="Syst. Appl. Microbiol.">
        <title>Thermococcus piezophilus sp. nov., a novel hyperthermophilic and piezophilic archaeon with a broad pressure range for growth, isolated from a deepest hydrothermal vent at the Mid-Cayman Rise.</title>
        <authorList>
            <person name="Dalmasso C."/>
            <person name="Oger P."/>
            <person name="Selva G."/>
            <person name="Courtine D."/>
            <person name="L'Haridon S."/>
            <person name="Garlaschelli A."/>
            <person name="Roussel E."/>
            <person name="Miyazaki J."/>
            <person name="Reveillaud J."/>
            <person name="Jebbar M."/>
            <person name="Takai K."/>
            <person name="Maignien L."/>
            <person name="Alain K."/>
        </authorList>
    </citation>
    <scope>NUCLEOTIDE SEQUENCE [LARGE SCALE GENOMIC DNA]</scope>
    <source>
        <strain evidence="3">CDGS</strain>
    </source>
</reference>
<dbReference type="RefSeq" id="WP_068665540.1">
    <property type="nucleotide sequence ID" value="NZ_CP015520.1"/>
</dbReference>
<organism evidence="2 3">
    <name type="scientific">Thermococcus piezophilus</name>
    <dbReference type="NCBI Taxonomy" id="1712654"/>
    <lineage>
        <taxon>Archaea</taxon>
        <taxon>Methanobacteriati</taxon>
        <taxon>Methanobacteriota</taxon>
        <taxon>Thermococci</taxon>
        <taxon>Thermococcales</taxon>
        <taxon>Thermococcaceae</taxon>
        <taxon>Thermococcus</taxon>
    </lineage>
</organism>
<sequence length="1254" mass="143046">MICFILGYGARPLPLLEEILEGERIDGLVLTDQNCESELEGIEKSDVIFIYVHELPEIVMEKVKESNAKVIACAGLESLTNVPEDVLIKAKTYYVLGGEKNLRNMVRFLVSLSGETVKYEEPEEIPMHGIYHPELGLFESLDDYLTVYKKRFLIGVLFWRSAWLYNELKPIEELIKALEEEGLGVIPVFTYGKDSTTGLGKEKSEAVEEFFIKDGRPIIEALVSLISFGTVDLKNLQKLNVPVFAPVRSYYQSLEEWRRSERGVDYMTQVYGVIIPEVAGTIEPIFISGTRNIEGYKVGEPYEEHMKYLARRVKKWVELRKKSKREVKIAIVLINPPCKGLEANVAVGLGLDVPESIVRLLHRLKEEGYHVGEDLPENGEELIQLILRRKAISEFRWTSVDEIVKSGGAIDFVGLEEYLEWFNELPEDLRERIIEDWGKPEDVLAGKVNKEMVGMVYNGRFVVPGIRFGNVLITPQPKFGCAGARCDGKVCRILHDPRIVPPHQWWAVYRWITRKFGADVVIHFGTHGYLEFRPGKGVGLSPSCVPEASLDDIPHLYVYVVSNPMEGVIAKRRSYAALIDHIYPPMGMAEVLDDLDSLLTQYAKAKNLGDDARRQKIYEQILEKARENRLRIANPEDEEKTVEEIHRYVELMRGSQINLGLHVFGCPPKEPNRLAGYVATAMAYDSYSSPSIKRVIAEAMGLDYDELKKNPLGTTNGFTNRELLDIFHKIAVKSLERLLNGESFDVIEEEIEKFGFKVKEKEKEKLEEMFRKALEVAKKIAECEREYDGFLKGLGGEYIEPGPSGAITRGKFEILPTGRNFYAVDPRTLPTKAAWQIGVETAEKLLKAYKEKHGRYPESVGQVLWSIDGYKADGEQIAQILYLIGVRPVWKGDVVAGLEVISLEELGRPRIDVLVRISGIVRDTLPNYIYLIDEAIEKVVALDEPLEMNYIKKHYIEHIKKLVELGKSFEEAQRFARFRVFSAPPGAYGAGVNLAVESSGWRNDEDLAKVWVQWSGYAYGKEAFGVEAYDSFVLNLREVDIINRNHISDEHDPTNCCCYFAYHGGFKTAVDALTGKNVEVVQTDTRDISDAKIVEMKVELERVVRAKLLNGRWIEEMKKHGYRGASEFSRKILHLYGWEATTKLVEDWVFDEIAGKYVLDEEMRRWFEEHNPYAIEEIARRLMEAYERGLWKTSEELIEKLREVYSEIEGILEESLGEGEVQGGVIEIFTARDDEHWNENIEEVDKIWSLVKNA</sequence>
<dbReference type="Proteomes" id="UP000076969">
    <property type="component" value="Chromosome"/>
</dbReference>
<dbReference type="CDD" id="cd10150">
    <property type="entry name" value="CobN_like"/>
    <property type="match status" value="1"/>
</dbReference>
<protein>
    <submittedName>
        <fullName evidence="2">Cobalt chelatase</fullName>
    </submittedName>
</protein>
<dbReference type="Pfam" id="PF02514">
    <property type="entry name" value="CobN-Mg_chel"/>
    <property type="match status" value="1"/>
</dbReference>
<dbReference type="STRING" id="1712654.A7C91_05265"/>
<dbReference type="GeneID" id="28495581"/>
<dbReference type="AlphaFoldDB" id="A0A172WGQ7"/>
<keyword evidence="3" id="KW-1185">Reference proteome</keyword>
<dbReference type="KEGG" id="tpie:A7C91_05265"/>
<dbReference type="PANTHER" id="PTHR44119:SF7">
    <property type="entry name" value="MAGNESIUM CHELATASE SUBUNIT"/>
    <property type="match status" value="1"/>
</dbReference>
<accession>A0A172WGQ7</accession>
<proteinExistence type="predicted"/>
<dbReference type="PANTHER" id="PTHR44119">
    <property type="entry name" value="MAGNESIUM-CHELATASE SUBUNIT CHLH, CHLOROPLASTIC"/>
    <property type="match status" value="1"/>
</dbReference>
<feature type="domain" description="CobN/magnesium chelatase" evidence="1">
    <location>
        <begin position="92"/>
        <end position="1196"/>
    </location>
</feature>
<name>A0A172WGQ7_9EURY</name>
<gene>
    <name evidence="2" type="ORF">A7C91_05265</name>
</gene>
<dbReference type="OrthoDB" id="192131at2157"/>
<dbReference type="InterPro" id="IPR003672">
    <property type="entry name" value="CobN/Mg_chltase"/>
</dbReference>
<evidence type="ECO:0000259" key="1">
    <source>
        <dbReference type="Pfam" id="PF02514"/>
    </source>
</evidence>
<evidence type="ECO:0000313" key="2">
    <source>
        <dbReference type="EMBL" id="ANF22642.1"/>
    </source>
</evidence>
<dbReference type="EMBL" id="CP015520">
    <property type="protein sequence ID" value="ANF22642.1"/>
    <property type="molecule type" value="Genomic_DNA"/>
</dbReference>
<evidence type="ECO:0000313" key="3">
    <source>
        <dbReference type="Proteomes" id="UP000076969"/>
    </source>
</evidence>